<evidence type="ECO:0000256" key="2">
    <source>
        <dbReference type="ARBA" id="ARBA00022475"/>
    </source>
</evidence>
<evidence type="ECO:0000256" key="6">
    <source>
        <dbReference type="SAM" id="MobiDB-lite"/>
    </source>
</evidence>
<dbReference type="InterPro" id="IPR050448">
    <property type="entry name" value="OpgB/LTA_synthase_biosynth"/>
</dbReference>
<dbReference type="PANTHER" id="PTHR47371:SF3">
    <property type="entry name" value="PHOSPHOGLYCEROL TRANSFERASE I"/>
    <property type="match status" value="1"/>
</dbReference>
<dbReference type="SUPFAM" id="SSF53649">
    <property type="entry name" value="Alkaline phosphatase-like"/>
    <property type="match status" value="1"/>
</dbReference>
<evidence type="ECO:0000256" key="7">
    <source>
        <dbReference type="SAM" id="Phobius"/>
    </source>
</evidence>
<feature type="transmembrane region" description="Helical" evidence="7">
    <location>
        <begin position="54"/>
        <end position="74"/>
    </location>
</feature>
<keyword evidence="2" id="KW-1003">Cell membrane</keyword>
<dbReference type="Proteomes" id="UP000177165">
    <property type="component" value="Unassembled WGS sequence"/>
</dbReference>
<comment type="caution">
    <text evidence="9">The sequence shown here is derived from an EMBL/GenBank/DDBJ whole genome shotgun (WGS) entry which is preliminary data.</text>
</comment>
<protein>
    <recommendedName>
        <fullName evidence="8">Sulfatase N-terminal domain-containing protein</fullName>
    </recommendedName>
</protein>
<proteinExistence type="predicted"/>
<accession>A0A1G2APE0</accession>
<dbReference type="InterPro" id="IPR017850">
    <property type="entry name" value="Alkaline_phosphatase_core_sf"/>
</dbReference>
<keyword evidence="5 7" id="KW-0472">Membrane</keyword>
<dbReference type="GO" id="GO:0005886">
    <property type="term" value="C:plasma membrane"/>
    <property type="evidence" value="ECO:0007669"/>
    <property type="project" value="UniProtKB-SubCell"/>
</dbReference>
<evidence type="ECO:0000313" key="10">
    <source>
        <dbReference type="Proteomes" id="UP000177165"/>
    </source>
</evidence>
<evidence type="ECO:0000256" key="3">
    <source>
        <dbReference type="ARBA" id="ARBA00022692"/>
    </source>
</evidence>
<dbReference type="Pfam" id="PF00884">
    <property type="entry name" value="Sulfatase"/>
    <property type="match status" value="1"/>
</dbReference>
<evidence type="ECO:0000259" key="8">
    <source>
        <dbReference type="Pfam" id="PF00884"/>
    </source>
</evidence>
<keyword evidence="3 7" id="KW-0812">Transmembrane</keyword>
<dbReference type="InterPro" id="IPR000917">
    <property type="entry name" value="Sulfatase_N"/>
</dbReference>
<evidence type="ECO:0000256" key="5">
    <source>
        <dbReference type="ARBA" id="ARBA00023136"/>
    </source>
</evidence>
<dbReference type="CDD" id="cd16015">
    <property type="entry name" value="LTA_synthase"/>
    <property type="match status" value="1"/>
</dbReference>
<dbReference type="PANTHER" id="PTHR47371">
    <property type="entry name" value="LIPOTEICHOIC ACID SYNTHASE"/>
    <property type="match status" value="1"/>
</dbReference>
<feature type="transmembrane region" description="Helical" evidence="7">
    <location>
        <begin position="130"/>
        <end position="157"/>
    </location>
</feature>
<feature type="transmembrane region" description="Helical" evidence="7">
    <location>
        <begin position="86"/>
        <end position="110"/>
    </location>
</feature>
<reference evidence="9 10" key="1">
    <citation type="journal article" date="2016" name="Nat. Commun.">
        <title>Thousands of microbial genomes shed light on interconnected biogeochemical processes in an aquifer system.</title>
        <authorList>
            <person name="Anantharaman K."/>
            <person name="Brown C.T."/>
            <person name="Hug L.A."/>
            <person name="Sharon I."/>
            <person name="Castelle C.J."/>
            <person name="Probst A.J."/>
            <person name="Thomas B.C."/>
            <person name="Singh A."/>
            <person name="Wilkins M.J."/>
            <person name="Karaoz U."/>
            <person name="Brodie E.L."/>
            <person name="Williams K.H."/>
            <person name="Hubbard S.S."/>
            <person name="Banfield J.F."/>
        </authorList>
    </citation>
    <scope>NUCLEOTIDE SEQUENCE [LARGE SCALE GENOMIC DNA]</scope>
</reference>
<comment type="subcellular location">
    <subcellularLocation>
        <location evidence="1">Cell membrane</location>
        <topology evidence="1">Multi-pass membrane protein</topology>
    </subcellularLocation>
</comment>
<dbReference type="AlphaFoldDB" id="A0A1G2APE0"/>
<dbReference type="Gene3D" id="3.40.720.10">
    <property type="entry name" value="Alkaline Phosphatase, subunit A"/>
    <property type="match status" value="1"/>
</dbReference>
<feature type="transmembrane region" description="Helical" evidence="7">
    <location>
        <begin position="169"/>
        <end position="188"/>
    </location>
</feature>
<feature type="region of interest" description="Disordered" evidence="6">
    <location>
        <begin position="621"/>
        <end position="645"/>
    </location>
</feature>
<evidence type="ECO:0000313" key="9">
    <source>
        <dbReference type="EMBL" id="OGY78774.1"/>
    </source>
</evidence>
<evidence type="ECO:0000256" key="1">
    <source>
        <dbReference type="ARBA" id="ARBA00004651"/>
    </source>
</evidence>
<dbReference type="STRING" id="1798540.A3B74_03220"/>
<gene>
    <name evidence="9" type="ORF">A3B74_03220</name>
</gene>
<feature type="domain" description="Sulfatase N-terminal" evidence="8">
    <location>
        <begin position="243"/>
        <end position="525"/>
    </location>
</feature>
<name>A0A1G2APE0_9BACT</name>
<feature type="transmembrane region" description="Helical" evidence="7">
    <location>
        <begin position="7"/>
        <end position="27"/>
    </location>
</feature>
<keyword evidence="4 7" id="KW-1133">Transmembrane helix</keyword>
<organism evidence="9 10">
    <name type="scientific">Candidatus Kerfeldbacteria bacterium RIFCSPHIGHO2_02_FULL_42_14</name>
    <dbReference type="NCBI Taxonomy" id="1798540"/>
    <lineage>
        <taxon>Bacteria</taxon>
        <taxon>Candidatus Kerfeldiibacteriota</taxon>
    </lineage>
</organism>
<dbReference type="EMBL" id="MHKB01000012">
    <property type="protein sequence ID" value="OGY78774.1"/>
    <property type="molecule type" value="Genomic_DNA"/>
</dbReference>
<evidence type="ECO:0000256" key="4">
    <source>
        <dbReference type="ARBA" id="ARBA00022989"/>
    </source>
</evidence>
<sequence>MKKTIFFLLLFFYAFLWITLFLLAIFYNNHTLLITFLDNKTAFPFFHVLQGANIRALIDTFPIMLTPILIALLLAHIKQKWVRRVLVGITAAITAIVFAIDIILIVYKIITKLDFDFRLFWYNSSVIATTIWRVAPLATWALAEAFFFLIVFWYAFLSVLSQAPRPKKNSVALLTILILSFIIQGVTFHTQREAFTHFLYSIVRYKRSIGTYYERKYNEHIQKLLQQNNIFGENKIPKPLGENIFIVQLESVSSLVVNEKITPNLTASAKEGILFPNFYSNSVQTIRAEESILCGLPPTMHVQLMRKLALENIARLPCLPKLLQELGYQTLLFDDFYGGFEETDTFLKTIGFQEMHGYDIMQKNDPKTSWGYREDEFFQRVLEYLAQHPSDKPRFVYITVSATNHAPFDIDEKTFSARLPYPKGDTIEQKAANATFVQDAYLADFLKEFGKEYAEQSSLFILSDTSWPVPIHGNIYNLVGAYEENFLIPMVFMPAKSIQETFATDKIVQERFEQIDILPTILHLINGKAPSEFLGQSLVSVLRKDSTSEPASWKLSLQPYDGGYISLVRFPDKYLFNLTENTVTRYKLDSDPQERAPLGTEKPDAFLPLIENYFLKNTNVSTNATSTSSDSKDEVSKSISESIPQ</sequence>